<dbReference type="AlphaFoldDB" id="A0A6A6T568"/>
<dbReference type="Proteomes" id="UP000799324">
    <property type="component" value="Unassembled WGS sequence"/>
</dbReference>
<feature type="region of interest" description="Disordered" evidence="1">
    <location>
        <begin position="296"/>
        <end position="362"/>
    </location>
</feature>
<keyword evidence="3" id="KW-1185">Reference proteome</keyword>
<feature type="compositionally biased region" description="Basic and acidic residues" evidence="1">
    <location>
        <begin position="353"/>
        <end position="362"/>
    </location>
</feature>
<evidence type="ECO:0000313" key="3">
    <source>
        <dbReference type="Proteomes" id="UP000799324"/>
    </source>
</evidence>
<proteinExistence type="predicted"/>
<feature type="region of interest" description="Disordered" evidence="1">
    <location>
        <begin position="1"/>
        <end position="20"/>
    </location>
</feature>
<evidence type="ECO:0000313" key="2">
    <source>
        <dbReference type="EMBL" id="KAF2655165.1"/>
    </source>
</evidence>
<name>A0A6A6T568_9PLEO</name>
<feature type="compositionally biased region" description="Low complexity" evidence="1">
    <location>
        <begin position="40"/>
        <end position="51"/>
    </location>
</feature>
<feature type="compositionally biased region" description="Basic and acidic residues" evidence="1">
    <location>
        <begin position="329"/>
        <end position="342"/>
    </location>
</feature>
<dbReference type="EMBL" id="MU004353">
    <property type="protein sequence ID" value="KAF2655165.1"/>
    <property type="molecule type" value="Genomic_DNA"/>
</dbReference>
<evidence type="ECO:0000256" key="1">
    <source>
        <dbReference type="SAM" id="MobiDB-lite"/>
    </source>
</evidence>
<sequence length="379" mass="41621">MPPSTSTSSSFDSPAKTEPLEIADQLANITLNGEHKKSANAESETGASSESGDAEDFVVYKSKATKKQESRLAKEATLLEKAALTSTTESAPALDQPAVKEDEIEAKTRQDLPGEQMIEVYVNGKDHADNKAIREKVPLFALTAVSRYANTHFHSNPSATSIHFLNCDKRAVGKIVRALERNPTGFKVPRADDFIDGLKLYQASKAMDINDENCTKSLLVYLRNYISHHLLDYAEIDGLLSHVAVDDLLFKHLAHNLAHLRFTKRIPDPEPFTAYLESCPTLKIAMQVVDDEKFAPRKAKEQPSQHLGNSTAVRPQKPSPNSAKVKQLAKTDEKSEGAKVGDDEAASAVKATEPAKHKGDRFDAAFNRAMNTPVVFKKN</sequence>
<feature type="region of interest" description="Disordered" evidence="1">
    <location>
        <begin position="30"/>
        <end position="56"/>
    </location>
</feature>
<reference evidence="2" key="1">
    <citation type="journal article" date="2020" name="Stud. Mycol.">
        <title>101 Dothideomycetes genomes: a test case for predicting lifestyles and emergence of pathogens.</title>
        <authorList>
            <person name="Haridas S."/>
            <person name="Albert R."/>
            <person name="Binder M."/>
            <person name="Bloem J."/>
            <person name="Labutti K."/>
            <person name="Salamov A."/>
            <person name="Andreopoulos B."/>
            <person name="Baker S."/>
            <person name="Barry K."/>
            <person name="Bills G."/>
            <person name="Bluhm B."/>
            <person name="Cannon C."/>
            <person name="Castanera R."/>
            <person name="Culley D."/>
            <person name="Daum C."/>
            <person name="Ezra D."/>
            <person name="Gonzalez J."/>
            <person name="Henrissat B."/>
            <person name="Kuo A."/>
            <person name="Liang C."/>
            <person name="Lipzen A."/>
            <person name="Lutzoni F."/>
            <person name="Magnuson J."/>
            <person name="Mondo S."/>
            <person name="Nolan M."/>
            <person name="Ohm R."/>
            <person name="Pangilinan J."/>
            <person name="Park H.-J."/>
            <person name="Ramirez L."/>
            <person name="Alfaro M."/>
            <person name="Sun H."/>
            <person name="Tritt A."/>
            <person name="Yoshinaga Y."/>
            <person name="Zwiers L.-H."/>
            <person name="Turgeon B."/>
            <person name="Goodwin S."/>
            <person name="Spatafora J."/>
            <person name="Crous P."/>
            <person name="Grigoriev I."/>
        </authorList>
    </citation>
    <scope>NUCLEOTIDE SEQUENCE</scope>
    <source>
        <strain evidence="2">CBS 122681</strain>
    </source>
</reference>
<organism evidence="2 3">
    <name type="scientific">Lophiostoma macrostomum CBS 122681</name>
    <dbReference type="NCBI Taxonomy" id="1314788"/>
    <lineage>
        <taxon>Eukaryota</taxon>
        <taxon>Fungi</taxon>
        <taxon>Dikarya</taxon>
        <taxon>Ascomycota</taxon>
        <taxon>Pezizomycotina</taxon>
        <taxon>Dothideomycetes</taxon>
        <taxon>Pleosporomycetidae</taxon>
        <taxon>Pleosporales</taxon>
        <taxon>Lophiostomataceae</taxon>
        <taxon>Lophiostoma</taxon>
    </lineage>
</organism>
<gene>
    <name evidence="2" type="ORF">K491DRAFT_679125</name>
</gene>
<accession>A0A6A6T568</accession>
<feature type="compositionally biased region" description="Polar residues" evidence="1">
    <location>
        <begin position="304"/>
        <end position="324"/>
    </location>
</feature>
<protein>
    <submittedName>
        <fullName evidence="2">Uncharacterized protein</fullName>
    </submittedName>
</protein>
<feature type="compositionally biased region" description="Low complexity" evidence="1">
    <location>
        <begin position="1"/>
        <end position="10"/>
    </location>
</feature>